<proteinExistence type="predicted"/>
<keyword evidence="3" id="KW-1185">Reference proteome</keyword>
<accession>A0A9N9WH09</accession>
<organism evidence="2 3">
    <name type="scientific">Diatraea saccharalis</name>
    <name type="common">sugarcane borer</name>
    <dbReference type="NCBI Taxonomy" id="40085"/>
    <lineage>
        <taxon>Eukaryota</taxon>
        <taxon>Metazoa</taxon>
        <taxon>Ecdysozoa</taxon>
        <taxon>Arthropoda</taxon>
        <taxon>Hexapoda</taxon>
        <taxon>Insecta</taxon>
        <taxon>Pterygota</taxon>
        <taxon>Neoptera</taxon>
        <taxon>Endopterygota</taxon>
        <taxon>Lepidoptera</taxon>
        <taxon>Glossata</taxon>
        <taxon>Ditrysia</taxon>
        <taxon>Pyraloidea</taxon>
        <taxon>Crambidae</taxon>
        <taxon>Crambinae</taxon>
        <taxon>Diatraea</taxon>
    </lineage>
</organism>
<feature type="compositionally biased region" description="Polar residues" evidence="1">
    <location>
        <begin position="263"/>
        <end position="272"/>
    </location>
</feature>
<name>A0A9N9WH09_9NEOP</name>
<evidence type="ECO:0000256" key="1">
    <source>
        <dbReference type="SAM" id="MobiDB-lite"/>
    </source>
</evidence>
<dbReference type="Proteomes" id="UP001153714">
    <property type="component" value="Chromosome 22"/>
</dbReference>
<dbReference type="EMBL" id="OU893353">
    <property type="protein sequence ID" value="CAG9790464.1"/>
    <property type="molecule type" value="Genomic_DNA"/>
</dbReference>
<dbReference type="OrthoDB" id="6932714at2759"/>
<gene>
    <name evidence="2" type="ORF">DIATSA_LOCUS8130</name>
</gene>
<reference evidence="2" key="1">
    <citation type="submission" date="2021-12" db="EMBL/GenBank/DDBJ databases">
        <authorList>
            <person name="King R."/>
        </authorList>
    </citation>
    <scope>NUCLEOTIDE SEQUENCE</scope>
</reference>
<feature type="compositionally biased region" description="Basic and acidic residues" evidence="1">
    <location>
        <begin position="246"/>
        <end position="262"/>
    </location>
</feature>
<evidence type="ECO:0000313" key="2">
    <source>
        <dbReference type="EMBL" id="CAG9790464.1"/>
    </source>
</evidence>
<protein>
    <submittedName>
        <fullName evidence="2">Uncharacterized protein</fullName>
    </submittedName>
</protein>
<feature type="region of interest" description="Disordered" evidence="1">
    <location>
        <begin position="246"/>
        <end position="292"/>
    </location>
</feature>
<sequence length="292" mass="33989">MVDPGDLFKKTNILRSAGYVMDNLKNVFVSRSNSNIKPQANYKEHPASKILSKFLVDLNTELLNYKENTLKQLADILQKEVNDYYRKAPYNPILFSDKVKKFVNKQLKELSETEPAELKIKTRRFANNPHAITFFESIDKLNKFFNEKDTKLLDDLIKNLHDNAETGDTEKIGETIKDAFKVLVVERYNSMKEEERDKFHDEINNIVDKTSEVDDSVLDTLKRVIDETFRGYIEGIFSKNDEVDEKKTNQKMSEVKESKENNEVITKTNDVIQDNGADDEKSKSTKYLEFYK</sequence>
<evidence type="ECO:0000313" key="3">
    <source>
        <dbReference type="Proteomes" id="UP001153714"/>
    </source>
</evidence>
<reference evidence="2" key="2">
    <citation type="submission" date="2022-10" db="EMBL/GenBank/DDBJ databases">
        <authorList>
            <consortium name="ENA_rothamsted_submissions"/>
            <consortium name="culmorum"/>
            <person name="King R."/>
        </authorList>
    </citation>
    <scope>NUCLEOTIDE SEQUENCE</scope>
</reference>
<dbReference type="AlphaFoldDB" id="A0A9N9WH09"/>